<name>A0ABN0NZH8_TRELE</name>
<dbReference type="Gene3D" id="3.40.50.620">
    <property type="entry name" value="HUPs"/>
    <property type="match status" value="1"/>
</dbReference>
<dbReference type="InterPro" id="IPR014729">
    <property type="entry name" value="Rossmann-like_a/b/a_fold"/>
</dbReference>
<comment type="catalytic activity">
    <reaction evidence="9">
        <text>S-sulfanyl-L-cysteinyl-[protein] + uridine(34) in tRNA + AH2 + ATP = 2-thiouridine(34) in tRNA + L-cysteinyl-[protein] + A + AMP + diphosphate + H(+)</text>
        <dbReference type="Rhea" id="RHEA:47032"/>
        <dbReference type="Rhea" id="RHEA-COMP:10131"/>
        <dbReference type="Rhea" id="RHEA-COMP:11726"/>
        <dbReference type="Rhea" id="RHEA-COMP:11727"/>
        <dbReference type="Rhea" id="RHEA-COMP:11728"/>
        <dbReference type="ChEBI" id="CHEBI:13193"/>
        <dbReference type="ChEBI" id="CHEBI:15378"/>
        <dbReference type="ChEBI" id="CHEBI:17499"/>
        <dbReference type="ChEBI" id="CHEBI:29950"/>
        <dbReference type="ChEBI" id="CHEBI:30616"/>
        <dbReference type="ChEBI" id="CHEBI:33019"/>
        <dbReference type="ChEBI" id="CHEBI:61963"/>
        <dbReference type="ChEBI" id="CHEBI:65315"/>
        <dbReference type="ChEBI" id="CHEBI:87170"/>
        <dbReference type="ChEBI" id="CHEBI:456215"/>
        <dbReference type="EC" id="2.8.1.13"/>
    </reaction>
</comment>
<accession>A0ABN0NZH8</accession>
<dbReference type="EMBL" id="AWVH01000025">
    <property type="protein sequence ID" value="ERJ93462.1"/>
    <property type="molecule type" value="Genomic_DNA"/>
</dbReference>
<feature type="domain" description="tRNA-specific 2-thiouridylase MnmA-like central" evidence="12">
    <location>
        <begin position="278"/>
        <end position="328"/>
    </location>
</feature>
<evidence type="ECO:0000256" key="9">
    <source>
        <dbReference type="ARBA" id="ARBA00051542"/>
    </source>
</evidence>
<evidence type="ECO:0000256" key="10">
    <source>
        <dbReference type="SAM" id="MobiDB-lite"/>
    </source>
</evidence>
<feature type="region of interest" description="Disordered" evidence="10">
    <location>
        <begin position="1"/>
        <end position="21"/>
    </location>
</feature>
<organism evidence="13 14">
    <name type="scientific">Treponema lecithinolyticum ATCC 700332</name>
    <dbReference type="NCBI Taxonomy" id="1321815"/>
    <lineage>
        <taxon>Bacteria</taxon>
        <taxon>Pseudomonadati</taxon>
        <taxon>Spirochaetota</taxon>
        <taxon>Spirochaetia</taxon>
        <taxon>Spirochaetales</taxon>
        <taxon>Treponemataceae</taxon>
        <taxon>Treponema</taxon>
    </lineage>
</organism>
<dbReference type="Proteomes" id="UP000016649">
    <property type="component" value="Unassembled WGS sequence"/>
</dbReference>
<dbReference type="Gene3D" id="2.30.30.280">
    <property type="entry name" value="Adenine nucleotide alpha hydrolases-like domains"/>
    <property type="match status" value="1"/>
</dbReference>
<evidence type="ECO:0000256" key="5">
    <source>
        <dbReference type="ARBA" id="ARBA00022741"/>
    </source>
</evidence>
<sequence length="416" mass="45929">MDGTHSINGTHSYIEELEQPQSGSTVAVGMSGGVDSTLTAVLLKEKGCKVIGVTMSSWNNDLPLPRSLTGVRLSCYGADESIDIEQCKTFCAQRGIEYHVIDVRDAYRTFVLDYFKTEYRSARTPNPCVHCNRFVKFGALLDGIRKQGIDFDYFCTGHYAALVRPRIPIEHLYRIYAAGTDASVSDTAAESLAVSGAQNRPVMLSCAYDRHKDQAYFLHRIPSPVLESVRFPLGSFTKAQTFEMARERKLGCADRSESQDFIPNEYFDILFSDKKSVCGDIVGLDGEKLGTHRGIEHYTVGQRRGLGVSANRPLYVHSIDAERNRIVLAGEDDLLSDSLEADSWVWAGNYVPRHEFYGEVKIRLATPPAAALITPLENGVYRISFKKPQRAIAPGQSAVVYLNGIIAGGGIISRAL</sequence>
<dbReference type="InterPro" id="IPR046884">
    <property type="entry name" value="MnmA-like_central"/>
</dbReference>
<keyword evidence="8" id="KW-1015">Disulfide bond</keyword>
<keyword evidence="2" id="KW-0820">tRNA-binding</keyword>
<evidence type="ECO:0000256" key="8">
    <source>
        <dbReference type="ARBA" id="ARBA00023157"/>
    </source>
</evidence>
<feature type="compositionally biased region" description="Polar residues" evidence="10">
    <location>
        <begin position="1"/>
        <end position="11"/>
    </location>
</feature>
<dbReference type="InterPro" id="IPR046885">
    <property type="entry name" value="MnmA-like_C"/>
</dbReference>
<evidence type="ECO:0000256" key="1">
    <source>
        <dbReference type="ARBA" id="ARBA00011949"/>
    </source>
</evidence>
<dbReference type="InterPro" id="IPR004506">
    <property type="entry name" value="MnmA-like"/>
</dbReference>
<dbReference type="Pfam" id="PF03054">
    <property type="entry name" value="tRNA_Me_trans"/>
    <property type="match status" value="1"/>
</dbReference>
<comment type="caution">
    <text evidence="13">The sequence shown here is derived from an EMBL/GenBank/DDBJ whole genome shotgun (WGS) entry which is preliminary data.</text>
</comment>
<gene>
    <name evidence="13" type="ORF">HMPREF9193_00931</name>
</gene>
<evidence type="ECO:0000256" key="6">
    <source>
        <dbReference type="ARBA" id="ARBA00022840"/>
    </source>
</evidence>
<dbReference type="Pfam" id="PF20258">
    <property type="entry name" value="tRNA_Me_trans_C"/>
    <property type="match status" value="1"/>
</dbReference>
<feature type="domain" description="tRNA-specific 2-thiouridylase MnmA-like C-terminal" evidence="11">
    <location>
        <begin position="337"/>
        <end position="412"/>
    </location>
</feature>
<dbReference type="CDD" id="cd01998">
    <property type="entry name" value="MnmA_TRMU-like"/>
    <property type="match status" value="1"/>
</dbReference>
<dbReference type="EC" id="2.8.1.13" evidence="1"/>
<proteinExistence type="predicted"/>
<dbReference type="Gene3D" id="2.40.30.10">
    <property type="entry name" value="Translation factors"/>
    <property type="match status" value="1"/>
</dbReference>
<keyword evidence="14" id="KW-1185">Reference proteome</keyword>
<evidence type="ECO:0000313" key="13">
    <source>
        <dbReference type="EMBL" id="ERJ93462.1"/>
    </source>
</evidence>
<evidence type="ECO:0000259" key="12">
    <source>
        <dbReference type="Pfam" id="PF20259"/>
    </source>
</evidence>
<evidence type="ECO:0000256" key="3">
    <source>
        <dbReference type="ARBA" id="ARBA00022679"/>
    </source>
</evidence>
<evidence type="ECO:0000256" key="7">
    <source>
        <dbReference type="ARBA" id="ARBA00022884"/>
    </source>
</evidence>
<keyword evidence="4" id="KW-0819">tRNA processing</keyword>
<dbReference type="Pfam" id="PF20259">
    <property type="entry name" value="tRNA_Me_trans_M"/>
    <property type="match status" value="1"/>
</dbReference>
<reference evidence="13 14" key="1">
    <citation type="submission" date="2013-08" db="EMBL/GenBank/DDBJ databases">
        <authorList>
            <person name="Weinstock G."/>
            <person name="Sodergren E."/>
            <person name="Wylie T."/>
            <person name="Fulton L."/>
            <person name="Fulton R."/>
            <person name="Fronick C."/>
            <person name="O'Laughlin M."/>
            <person name="Godfrey J."/>
            <person name="Miner T."/>
            <person name="Herter B."/>
            <person name="Appelbaum E."/>
            <person name="Cordes M."/>
            <person name="Lek S."/>
            <person name="Wollam A."/>
            <person name="Pepin K.H."/>
            <person name="Palsikar V.B."/>
            <person name="Mitreva M."/>
            <person name="Wilson R.K."/>
        </authorList>
    </citation>
    <scope>NUCLEOTIDE SEQUENCE [LARGE SCALE GENOMIC DNA]</scope>
    <source>
        <strain evidence="13 14">ATCC 700332</strain>
    </source>
</reference>
<dbReference type="InterPro" id="IPR023382">
    <property type="entry name" value="MnmA-like_central_sf"/>
</dbReference>
<dbReference type="PANTHER" id="PTHR11933">
    <property type="entry name" value="TRNA 5-METHYLAMINOMETHYL-2-THIOURIDYLATE -METHYLTRANSFERASE"/>
    <property type="match status" value="1"/>
</dbReference>
<evidence type="ECO:0000313" key="14">
    <source>
        <dbReference type="Proteomes" id="UP000016649"/>
    </source>
</evidence>
<keyword evidence="5" id="KW-0547">Nucleotide-binding</keyword>
<dbReference type="SUPFAM" id="SSF52402">
    <property type="entry name" value="Adenine nucleotide alpha hydrolases-like"/>
    <property type="match status" value="1"/>
</dbReference>
<keyword evidence="6" id="KW-0067">ATP-binding</keyword>
<evidence type="ECO:0000259" key="11">
    <source>
        <dbReference type="Pfam" id="PF20258"/>
    </source>
</evidence>
<keyword evidence="3" id="KW-0808">Transferase</keyword>
<evidence type="ECO:0000256" key="4">
    <source>
        <dbReference type="ARBA" id="ARBA00022694"/>
    </source>
</evidence>
<keyword evidence="7" id="KW-0694">RNA-binding</keyword>
<protein>
    <recommendedName>
        <fullName evidence="1">tRNA-uridine 2-sulfurtransferase</fullName>
        <ecNumber evidence="1">2.8.1.13</ecNumber>
    </recommendedName>
</protein>
<dbReference type="RefSeq" id="WP_021687146.1">
    <property type="nucleotide sequence ID" value="NZ_KI260564.1"/>
</dbReference>
<dbReference type="PANTHER" id="PTHR11933:SF5">
    <property type="entry name" value="MITOCHONDRIAL TRNA-SPECIFIC 2-THIOURIDYLASE 1"/>
    <property type="match status" value="1"/>
</dbReference>
<evidence type="ECO:0000256" key="2">
    <source>
        <dbReference type="ARBA" id="ARBA00022555"/>
    </source>
</evidence>